<evidence type="ECO:0000256" key="3">
    <source>
        <dbReference type="SAM" id="MobiDB-lite"/>
    </source>
</evidence>
<evidence type="ECO:0000256" key="1">
    <source>
        <dbReference type="ARBA" id="ARBA00023125"/>
    </source>
</evidence>
<evidence type="ECO:0000256" key="2">
    <source>
        <dbReference type="SAM" id="Coils"/>
    </source>
</evidence>
<organism evidence="5 6">
    <name type="scientific">Roseibium limicola</name>
    <dbReference type="NCBI Taxonomy" id="2816037"/>
    <lineage>
        <taxon>Bacteria</taxon>
        <taxon>Pseudomonadati</taxon>
        <taxon>Pseudomonadota</taxon>
        <taxon>Alphaproteobacteria</taxon>
        <taxon>Hyphomicrobiales</taxon>
        <taxon>Stappiaceae</taxon>
        <taxon>Roseibium</taxon>
    </lineage>
</organism>
<evidence type="ECO:0000259" key="4">
    <source>
        <dbReference type="PROSITE" id="PS50937"/>
    </source>
</evidence>
<dbReference type="Pfam" id="PF00376">
    <property type="entry name" value="MerR"/>
    <property type="match status" value="1"/>
</dbReference>
<dbReference type="InterPro" id="IPR047057">
    <property type="entry name" value="MerR_fam"/>
</dbReference>
<dbReference type="Proteomes" id="UP000664779">
    <property type="component" value="Unassembled WGS sequence"/>
</dbReference>
<feature type="domain" description="HTH merR-type" evidence="4">
    <location>
        <begin position="1"/>
        <end position="69"/>
    </location>
</feature>
<dbReference type="PRINTS" id="PR00040">
    <property type="entry name" value="HTHMERR"/>
</dbReference>
<sequence>MKIGILSQKCGLSSHTIRYYEKIGLLPRAGRDAGGRRNYDASILTWLAFLGRLKATGMPIREMLRYADLRQSGPSTQGERRDLLVKHQSAVRRALVDLQNNLTVLENKIATYGNSLSTQMDEDDAQRKPAPLSKQRQPA</sequence>
<keyword evidence="2" id="KW-0175">Coiled coil</keyword>
<proteinExistence type="predicted"/>
<dbReference type="PANTHER" id="PTHR30204">
    <property type="entry name" value="REDOX-CYCLING DRUG-SENSING TRANSCRIPTIONAL ACTIVATOR SOXR"/>
    <property type="match status" value="1"/>
</dbReference>
<feature type="region of interest" description="Disordered" evidence="3">
    <location>
        <begin position="116"/>
        <end position="139"/>
    </location>
</feature>
<gene>
    <name evidence="5" type="ORF">J0X15_07245</name>
</gene>
<dbReference type="PANTHER" id="PTHR30204:SF98">
    <property type="entry name" value="HTH-TYPE TRANSCRIPTIONAL REGULATOR ADHR"/>
    <property type="match status" value="1"/>
</dbReference>
<accession>A0A939J6D3</accession>
<evidence type="ECO:0000313" key="6">
    <source>
        <dbReference type="Proteomes" id="UP000664779"/>
    </source>
</evidence>
<comment type="caution">
    <text evidence="5">The sequence shown here is derived from an EMBL/GenBank/DDBJ whole genome shotgun (WGS) entry which is preliminary data.</text>
</comment>
<dbReference type="PROSITE" id="PS50937">
    <property type="entry name" value="HTH_MERR_2"/>
    <property type="match status" value="1"/>
</dbReference>
<evidence type="ECO:0000313" key="5">
    <source>
        <dbReference type="EMBL" id="MBO0345007.1"/>
    </source>
</evidence>
<dbReference type="GO" id="GO:0003677">
    <property type="term" value="F:DNA binding"/>
    <property type="evidence" value="ECO:0007669"/>
    <property type="project" value="UniProtKB-KW"/>
</dbReference>
<dbReference type="RefSeq" id="WP_206939341.1">
    <property type="nucleotide sequence ID" value="NZ_JAFLNF010000003.1"/>
</dbReference>
<dbReference type="GO" id="GO:0003700">
    <property type="term" value="F:DNA-binding transcription factor activity"/>
    <property type="evidence" value="ECO:0007669"/>
    <property type="project" value="InterPro"/>
</dbReference>
<dbReference type="InterPro" id="IPR009061">
    <property type="entry name" value="DNA-bd_dom_put_sf"/>
</dbReference>
<dbReference type="AlphaFoldDB" id="A0A939J6D3"/>
<reference evidence="5" key="1">
    <citation type="submission" date="2021-03" db="EMBL/GenBank/DDBJ databases">
        <title>Roseibium sp. CAU 1637 isolated from Incheon.</title>
        <authorList>
            <person name="Kim W."/>
        </authorList>
    </citation>
    <scope>NUCLEOTIDE SEQUENCE</scope>
    <source>
        <strain evidence="5">CAU 1637</strain>
    </source>
</reference>
<dbReference type="SMART" id="SM00422">
    <property type="entry name" value="HTH_MERR"/>
    <property type="match status" value="1"/>
</dbReference>
<dbReference type="Gene3D" id="1.10.1660.10">
    <property type="match status" value="1"/>
</dbReference>
<protein>
    <submittedName>
        <fullName evidence="5">MerR family transcriptional regulator</fullName>
    </submittedName>
</protein>
<dbReference type="PROSITE" id="PS00552">
    <property type="entry name" value="HTH_MERR_1"/>
    <property type="match status" value="1"/>
</dbReference>
<dbReference type="EMBL" id="JAFLNF010000003">
    <property type="protein sequence ID" value="MBO0345007.1"/>
    <property type="molecule type" value="Genomic_DNA"/>
</dbReference>
<feature type="coiled-coil region" evidence="2">
    <location>
        <begin position="88"/>
        <end position="115"/>
    </location>
</feature>
<dbReference type="SUPFAM" id="SSF46955">
    <property type="entry name" value="Putative DNA-binding domain"/>
    <property type="match status" value="1"/>
</dbReference>
<name>A0A939J6D3_9HYPH</name>
<keyword evidence="1" id="KW-0238">DNA-binding</keyword>
<dbReference type="CDD" id="cd01109">
    <property type="entry name" value="HTH_YyaN"/>
    <property type="match status" value="1"/>
</dbReference>
<keyword evidence="6" id="KW-1185">Reference proteome</keyword>
<dbReference type="InterPro" id="IPR000551">
    <property type="entry name" value="MerR-type_HTH_dom"/>
</dbReference>